<keyword evidence="10" id="KW-0534">Nitrate assimilation</keyword>
<evidence type="ECO:0000313" key="14">
    <source>
        <dbReference type="Proteomes" id="UP000295129"/>
    </source>
</evidence>
<dbReference type="SMART" id="SM00926">
    <property type="entry name" value="Molybdop_Fe4S4"/>
    <property type="match status" value="1"/>
</dbReference>
<dbReference type="InterPro" id="IPR009010">
    <property type="entry name" value="Asp_de-COase-like_dom_sf"/>
</dbReference>
<dbReference type="InterPro" id="IPR006963">
    <property type="entry name" value="Mopterin_OxRdtase_4Fe-4S_dom"/>
</dbReference>
<dbReference type="PROSITE" id="PS51669">
    <property type="entry name" value="4FE4S_MOW_BIS_MGD"/>
    <property type="match status" value="1"/>
</dbReference>
<proteinExistence type="inferred from homology"/>
<evidence type="ECO:0000256" key="1">
    <source>
        <dbReference type="ARBA" id="ARBA00001942"/>
    </source>
</evidence>
<evidence type="ECO:0000256" key="9">
    <source>
        <dbReference type="ARBA" id="ARBA00023014"/>
    </source>
</evidence>
<dbReference type="EMBL" id="SNVV01000009">
    <property type="protein sequence ID" value="TDN50361.1"/>
    <property type="molecule type" value="Genomic_DNA"/>
</dbReference>
<evidence type="ECO:0000256" key="2">
    <source>
        <dbReference type="ARBA" id="ARBA00001966"/>
    </source>
</evidence>
<keyword evidence="7" id="KW-0560">Oxidoreductase</keyword>
<dbReference type="PROSITE" id="PS00490">
    <property type="entry name" value="MOLYBDOPTERIN_PROK_2"/>
    <property type="match status" value="1"/>
</dbReference>
<evidence type="ECO:0000256" key="3">
    <source>
        <dbReference type="ARBA" id="ARBA00008747"/>
    </source>
</evidence>
<dbReference type="GO" id="GO:0042128">
    <property type="term" value="P:nitrate assimilation"/>
    <property type="evidence" value="ECO:0007669"/>
    <property type="project" value="UniProtKB-KW"/>
</dbReference>
<keyword evidence="6" id="KW-0479">Metal-binding</keyword>
<organism evidence="13 14">
    <name type="scientific">Azoarcus indigens</name>
    <dbReference type="NCBI Taxonomy" id="29545"/>
    <lineage>
        <taxon>Bacteria</taxon>
        <taxon>Pseudomonadati</taxon>
        <taxon>Pseudomonadota</taxon>
        <taxon>Betaproteobacteria</taxon>
        <taxon>Rhodocyclales</taxon>
        <taxon>Zoogloeaceae</taxon>
        <taxon>Azoarcus</taxon>
    </lineage>
</organism>
<dbReference type="GO" id="GO:0051539">
    <property type="term" value="F:4 iron, 4 sulfur cluster binding"/>
    <property type="evidence" value="ECO:0007669"/>
    <property type="project" value="UniProtKB-KW"/>
</dbReference>
<dbReference type="AlphaFoldDB" id="A0A4R6DYG3"/>
<dbReference type="CDD" id="cd02754">
    <property type="entry name" value="MopB_Nitrate-R-NapA-like"/>
    <property type="match status" value="1"/>
</dbReference>
<evidence type="ECO:0000256" key="10">
    <source>
        <dbReference type="ARBA" id="ARBA00023063"/>
    </source>
</evidence>
<comment type="caution">
    <text evidence="13">The sequence shown here is derived from an EMBL/GenBank/DDBJ whole genome shotgun (WGS) entry which is preliminary data.</text>
</comment>
<feature type="domain" description="4Fe-4S Mo/W bis-MGD-type" evidence="12">
    <location>
        <begin position="20"/>
        <end position="76"/>
    </location>
</feature>
<dbReference type="Gene3D" id="2.20.25.90">
    <property type="entry name" value="ADC-like domains"/>
    <property type="match status" value="1"/>
</dbReference>
<dbReference type="Proteomes" id="UP000295129">
    <property type="component" value="Unassembled WGS sequence"/>
</dbReference>
<evidence type="ECO:0000313" key="13">
    <source>
        <dbReference type="EMBL" id="TDN50361.1"/>
    </source>
</evidence>
<dbReference type="InterPro" id="IPR041957">
    <property type="entry name" value="CT_Nitrate-R-NapA-like"/>
</dbReference>
<dbReference type="GO" id="GO:0045333">
    <property type="term" value="P:cellular respiration"/>
    <property type="evidence" value="ECO:0007669"/>
    <property type="project" value="UniProtKB-ARBA"/>
</dbReference>
<comment type="cofactor">
    <cofactor evidence="2">
        <name>[4Fe-4S] cluster</name>
        <dbReference type="ChEBI" id="CHEBI:49883"/>
    </cofactor>
</comment>
<dbReference type="SUPFAM" id="SSF53706">
    <property type="entry name" value="Formate dehydrogenase/DMSO reductase, domains 1-3"/>
    <property type="match status" value="1"/>
</dbReference>
<dbReference type="Gene3D" id="3.40.50.740">
    <property type="match status" value="1"/>
</dbReference>
<evidence type="ECO:0000256" key="8">
    <source>
        <dbReference type="ARBA" id="ARBA00023004"/>
    </source>
</evidence>
<reference evidence="13 14" key="1">
    <citation type="submission" date="2019-03" db="EMBL/GenBank/DDBJ databases">
        <title>Genomic Encyclopedia of Type Strains, Phase IV (KMG-IV): sequencing the most valuable type-strain genomes for metagenomic binning, comparative biology and taxonomic classification.</title>
        <authorList>
            <person name="Goeker M."/>
        </authorList>
    </citation>
    <scope>NUCLEOTIDE SEQUENCE [LARGE SCALE GENOMIC DNA]</scope>
    <source>
        <strain evidence="13 14">DSM 12121</strain>
    </source>
</reference>
<keyword evidence="4" id="KW-0004">4Fe-4S</keyword>
<name>A0A4R6DYG3_9RHOO</name>
<dbReference type="InterPro" id="IPR006655">
    <property type="entry name" value="Mopterin_OxRdtase_prok_CS"/>
</dbReference>
<dbReference type="Gene3D" id="1.10.10.1100">
    <property type="entry name" value="BFD-like [2Fe-2S]-binding domain"/>
    <property type="match status" value="1"/>
</dbReference>
<dbReference type="GO" id="GO:0016491">
    <property type="term" value="F:oxidoreductase activity"/>
    <property type="evidence" value="ECO:0007669"/>
    <property type="project" value="UniProtKB-KW"/>
</dbReference>
<dbReference type="Pfam" id="PF04879">
    <property type="entry name" value="Molybdop_Fe4S4"/>
    <property type="match status" value="1"/>
</dbReference>
<dbReference type="GO" id="GO:0043546">
    <property type="term" value="F:molybdopterin cofactor binding"/>
    <property type="evidence" value="ECO:0007669"/>
    <property type="project" value="InterPro"/>
</dbReference>
<dbReference type="InterPro" id="IPR006656">
    <property type="entry name" value="Mopterin_OxRdtase"/>
</dbReference>
<dbReference type="Pfam" id="PF00384">
    <property type="entry name" value="Molybdopterin"/>
    <property type="match status" value="1"/>
</dbReference>
<protein>
    <submittedName>
        <fullName evidence="13">Assimilatory nitrate reductase (NADH) alpha subunit apoprotein</fullName>
    </submittedName>
</protein>
<gene>
    <name evidence="13" type="ORF">C7389_10952</name>
</gene>
<dbReference type="Gene3D" id="2.40.40.20">
    <property type="match status" value="1"/>
</dbReference>
<keyword evidence="5" id="KW-0500">Molybdenum</keyword>
<evidence type="ECO:0000256" key="11">
    <source>
        <dbReference type="SAM" id="MobiDB-lite"/>
    </source>
</evidence>
<dbReference type="Pfam" id="PF04324">
    <property type="entry name" value="Fer2_BFD"/>
    <property type="match status" value="1"/>
</dbReference>
<evidence type="ECO:0000259" key="12">
    <source>
        <dbReference type="PROSITE" id="PS51669"/>
    </source>
</evidence>
<dbReference type="GO" id="GO:1990204">
    <property type="term" value="C:oxidoreductase complex"/>
    <property type="evidence" value="ECO:0007669"/>
    <property type="project" value="UniProtKB-ARBA"/>
</dbReference>
<dbReference type="PANTHER" id="PTHR43105:SF9">
    <property type="entry name" value="NADPH-FE(3+) OXIDOREDUCTASE SUBUNIT ALPHA"/>
    <property type="match status" value="1"/>
</dbReference>
<dbReference type="GO" id="GO:0016020">
    <property type="term" value="C:membrane"/>
    <property type="evidence" value="ECO:0007669"/>
    <property type="project" value="TreeGrafter"/>
</dbReference>
<evidence type="ECO:0000256" key="6">
    <source>
        <dbReference type="ARBA" id="ARBA00022723"/>
    </source>
</evidence>
<dbReference type="Pfam" id="PF01568">
    <property type="entry name" value="Molydop_binding"/>
    <property type="match status" value="1"/>
</dbReference>
<dbReference type="GO" id="GO:0046872">
    <property type="term" value="F:metal ion binding"/>
    <property type="evidence" value="ECO:0007669"/>
    <property type="project" value="UniProtKB-KW"/>
</dbReference>
<dbReference type="InterPro" id="IPR050123">
    <property type="entry name" value="Prok_molybdopt-oxidoreductase"/>
</dbReference>
<dbReference type="InterPro" id="IPR007419">
    <property type="entry name" value="BFD-like_2Fe2S-bd_dom"/>
</dbReference>
<dbReference type="Gene3D" id="3.40.228.10">
    <property type="entry name" value="Dimethylsulfoxide Reductase, domain 2"/>
    <property type="match status" value="1"/>
</dbReference>
<evidence type="ECO:0000256" key="7">
    <source>
        <dbReference type="ARBA" id="ARBA00023002"/>
    </source>
</evidence>
<keyword evidence="8" id="KW-0408">Iron</keyword>
<dbReference type="InterPro" id="IPR006657">
    <property type="entry name" value="MoPterin_dinucl-bd_dom"/>
</dbReference>
<dbReference type="PANTHER" id="PTHR43105">
    <property type="entry name" value="RESPIRATORY NITRATE REDUCTASE"/>
    <property type="match status" value="1"/>
</dbReference>
<keyword evidence="9" id="KW-0411">Iron-sulfur</keyword>
<evidence type="ECO:0000256" key="5">
    <source>
        <dbReference type="ARBA" id="ARBA00022505"/>
    </source>
</evidence>
<dbReference type="InterPro" id="IPR041854">
    <property type="entry name" value="BFD-like_2Fe2S-bd_dom_sf"/>
</dbReference>
<feature type="region of interest" description="Disordered" evidence="11">
    <location>
        <begin position="1"/>
        <end position="21"/>
    </location>
</feature>
<evidence type="ECO:0000256" key="4">
    <source>
        <dbReference type="ARBA" id="ARBA00022485"/>
    </source>
</evidence>
<dbReference type="SUPFAM" id="SSF50692">
    <property type="entry name" value="ADC-like"/>
    <property type="match status" value="1"/>
</dbReference>
<accession>A0A4R6DYG3</accession>
<comment type="cofactor">
    <cofactor evidence="1">
        <name>Mo-bis(molybdopterin guanine dinucleotide)</name>
        <dbReference type="ChEBI" id="CHEBI:60539"/>
    </cofactor>
</comment>
<dbReference type="CDD" id="cd02791">
    <property type="entry name" value="MopB_CT_Nitrate-R-NapA-like"/>
    <property type="match status" value="1"/>
</dbReference>
<keyword evidence="14" id="KW-1185">Reference proteome</keyword>
<comment type="similarity">
    <text evidence="3">Belongs to the prokaryotic molybdopterin-containing oxidoreductase family. NasA/NapA/NarB subfamily.</text>
</comment>
<sequence length="938" mass="98510">MDMSEAGRATPAGGENGKGRSEQATVCCYCGTGCGVLASAEGGRITAVRGDPAHPANFGRLCTKGSTLHLAAAPGGRALYPKLRDARAIVGITAATTPRRRVGWDAALDTAAERFADIIRRHGPDAVAFYISGQLLTEDYYVFNKLARALVGTNNIDSNSRLCMSSAVSGYKATLGADSVPTCYEDIALADHLLIAGANPAWAHPIVFRRIEDARRANPDVSLTVVDPRRTETAELADLHLQIAPGSDVLLYNAMLHVLLAEGLVDQDFIRDHTSGFEALQAQLGSCTPGEVAAACGLPAAQIVEAARRFGRARAALSLWCQGLNQSHHGTANNAALIHLHLASGHIARPGAGPFSLTGQPNAMGGREVGALATLLPGHRNVDDAADRAELARLWNIPALPAAPGLAAVQLFEALAAGRVKAVWIACTNPAQSLPDQARVRAALAQAEFVVLQEAFADTETAAYADLLLPAASWGEKSGTVTNSERRVSRVRALVPPPGEARPDWVIVADFARRLATRLGRDAAAFDWRDEAAVFAEHASLTAGRDCDMSGLSHAVLERDGPQQWPFPAGAQRGTARLFQDKRFATADGRARFAPIGFPVAHALLPEPVDARHPFVLTTGRLRDHWHGMSRTGKVAALWGHTPRAEVVLNPANIAAHGLEVGELVRIANPRGELVLPLAADTGIAAGQAWIPMHWGSASLAQPGANALTSPAVDPASRQPALKQAAVAIKPARLPWRAAWARLADSPAAACALLENLRPRLAGFAYAALSLTGRERNVVLLEIAAEATVDAAVIAALDAAFDCGADDAQVMTFDDAARGIAKRARVAGDALVALRLVGEVQAFGWLAAAIAQAESLAPLRRWLFAPLAQPPSGLAAAERTVCNCFGVGEGRIRACLASGAGLEGLQQELKCGTACGSCLPELRRMVAEVGREPATAAA</sequence>